<dbReference type="GO" id="GO:0016301">
    <property type="term" value="F:kinase activity"/>
    <property type="evidence" value="ECO:0007669"/>
    <property type="project" value="InterPro"/>
</dbReference>
<evidence type="ECO:0000256" key="3">
    <source>
        <dbReference type="ARBA" id="ARBA00022649"/>
    </source>
</evidence>
<protein>
    <recommendedName>
        <fullName evidence="6">UDP-N-acetylglucosamine kinase</fullName>
        <ecNumber evidence="2">2.7.1.176</ecNumber>
    </recommendedName>
    <alternativeName>
        <fullName evidence="6">UDP-N-acetylglucosamine kinase</fullName>
    </alternativeName>
</protein>
<dbReference type="SUPFAM" id="SSF102114">
    <property type="entry name" value="Radical SAM enzymes"/>
    <property type="match status" value="1"/>
</dbReference>
<dbReference type="InterPro" id="IPR058240">
    <property type="entry name" value="rSAM_sf"/>
</dbReference>
<dbReference type="GO" id="GO:0005524">
    <property type="term" value="F:ATP binding"/>
    <property type="evidence" value="ECO:0007669"/>
    <property type="project" value="UniProtKB-KW"/>
</dbReference>
<name>A0A376H1B1_ENTGA</name>
<evidence type="ECO:0000256" key="6">
    <source>
        <dbReference type="ARBA" id="ARBA00032897"/>
    </source>
</evidence>
<reference evidence="9 10" key="1">
    <citation type="submission" date="2018-06" db="EMBL/GenBank/DDBJ databases">
        <authorList>
            <consortium name="Pathogen Informatics"/>
            <person name="Doyle S."/>
        </authorList>
    </citation>
    <scope>NUCLEOTIDE SEQUENCE [LARGE SCALE GENOMIC DNA]</scope>
    <source>
        <strain evidence="9 10">NCTC12360</strain>
    </source>
</reference>
<accession>A0A376H1B1</accession>
<evidence type="ECO:0000313" key="10">
    <source>
        <dbReference type="Proteomes" id="UP000254807"/>
    </source>
</evidence>
<keyword evidence="5" id="KW-0067">ATP-binding</keyword>
<dbReference type="InterPro" id="IPR007197">
    <property type="entry name" value="rSAM"/>
</dbReference>
<organism evidence="9 10">
    <name type="scientific">Enterococcus gallinarum</name>
    <dbReference type="NCBI Taxonomy" id="1353"/>
    <lineage>
        <taxon>Bacteria</taxon>
        <taxon>Bacillati</taxon>
        <taxon>Bacillota</taxon>
        <taxon>Bacilli</taxon>
        <taxon>Lactobacillales</taxon>
        <taxon>Enterococcaceae</taxon>
        <taxon>Enterococcus</taxon>
    </lineage>
</organism>
<dbReference type="EMBL" id="UFYW01000001">
    <property type="protein sequence ID" value="STD81959.1"/>
    <property type="molecule type" value="Genomic_DNA"/>
</dbReference>
<dbReference type="Proteomes" id="UP000254807">
    <property type="component" value="Unassembled WGS sequence"/>
</dbReference>
<evidence type="ECO:0000256" key="4">
    <source>
        <dbReference type="ARBA" id="ARBA00022741"/>
    </source>
</evidence>
<keyword evidence="4" id="KW-0547">Nucleotide-binding</keyword>
<comment type="similarity">
    <text evidence="1">Belongs to the zeta toxin family.</text>
</comment>
<dbReference type="InterPro" id="IPR010488">
    <property type="entry name" value="Zeta_toxin_domain"/>
</dbReference>
<dbReference type="GO" id="GO:0051536">
    <property type="term" value="F:iron-sulfur cluster binding"/>
    <property type="evidence" value="ECO:0007669"/>
    <property type="project" value="InterPro"/>
</dbReference>
<evidence type="ECO:0000256" key="5">
    <source>
        <dbReference type="ARBA" id="ARBA00022840"/>
    </source>
</evidence>
<dbReference type="EC" id="2.7.1.176" evidence="2"/>
<keyword evidence="3" id="KW-1277">Toxin-antitoxin system</keyword>
<dbReference type="AlphaFoldDB" id="A0A376H1B1"/>
<gene>
    <name evidence="9" type="ORF">NCTC12360_00377</name>
</gene>
<evidence type="ECO:0000256" key="1">
    <source>
        <dbReference type="ARBA" id="ARBA00009104"/>
    </source>
</evidence>
<dbReference type="InterPro" id="IPR027417">
    <property type="entry name" value="P-loop_NTPase"/>
</dbReference>
<feature type="domain" description="Zeta toxin" evidence="8">
    <location>
        <begin position="54"/>
        <end position="140"/>
    </location>
</feature>
<proteinExistence type="inferred from homology"/>
<evidence type="ECO:0000256" key="2">
    <source>
        <dbReference type="ARBA" id="ARBA00011963"/>
    </source>
</evidence>
<sequence>MQTMNKIPINTLPTSTSAYIHIPFCEHICYYCDSTIRIRFITISFLKISYNKYTFAILNAEKNILRALKNNFRVTIFYVYQDPQTAWDFTRKREVAEGLHVPKKIFINAFFKSRENIEKIKERHPEVVLHIMIKDYQNNVSEVYYAADNIRLVLPVRYTSEESGENLYD</sequence>
<keyword evidence="10" id="KW-1185">Reference proteome</keyword>
<dbReference type="Pfam" id="PF06414">
    <property type="entry name" value="Zeta_toxin"/>
    <property type="match status" value="1"/>
</dbReference>
<evidence type="ECO:0000259" key="8">
    <source>
        <dbReference type="Pfam" id="PF06414"/>
    </source>
</evidence>
<dbReference type="Gene3D" id="3.40.50.300">
    <property type="entry name" value="P-loop containing nucleotide triphosphate hydrolases"/>
    <property type="match status" value="1"/>
</dbReference>
<dbReference type="SFLD" id="SFLDS00029">
    <property type="entry name" value="Radical_SAM"/>
    <property type="match status" value="1"/>
</dbReference>
<evidence type="ECO:0000256" key="7">
    <source>
        <dbReference type="ARBA" id="ARBA00048178"/>
    </source>
</evidence>
<comment type="catalytic activity">
    <reaction evidence="7">
        <text>UDP-N-acetyl-alpha-D-glucosamine + ATP = UDP-N-acetyl-alpha-D-glucosamine 3'-phosphate + ADP + H(+)</text>
        <dbReference type="Rhea" id="RHEA:32671"/>
        <dbReference type="ChEBI" id="CHEBI:15378"/>
        <dbReference type="ChEBI" id="CHEBI:30616"/>
        <dbReference type="ChEBI" id="CHEBI:57705"/>
        <dbReference type="ChEBI" id="CHEBI:64353"/>
        <dbReference type="ChEBI" id="CHEBI:456216"/>
        <dbReference type="EC" id="2.7.1.176"/>
    </reaction>
</comment>
<evidence type="ECO:0000313" key="9">
    <source>
        <dbReference type="EMBL" id="STD81959.1"/>
    </source>
</evidence>